<dbReference type="PANTHER" id="PTHR38011:SF11">
    <property type="entry name" value="2,5-DIAMINO-6-RIBOSYLAMINO-4(3H)-PYRIMIDINONE 5'-PHOSPHATE REDUCTASE"/>
    <property type="match status" value="1"/>
</dbReference>
<dbReference type="SUPFAM" id="SSF53597">
    <property type="entry name" value="Dihydrofolate reductase-like"/>
    <property type="match status" value="1"/>
</dbReference>
<dbReference type="InterPro" id="IPR024072">
    <property type="entry name" value="DHFR-like_dom_sf"/>
</dbReference>
<evidence type="ECO:0000313" key="3">
    <source>
        <dbReference type="Proteomes" id="UP000529783"/>
    </source>
</evidence>
<evidence type="ECO:0000259" key="1">
    <source>
        <dbReference type="Pfam" id="PF01872"/>
    </source>
</evidence>
<keyword evidence="3" id="KW-1185">Reference proteome</keyword>
<comment type="caution">
    <text evidence="2">The sequence shown here is derived from an EMBL/GenBank/DDBJ whole genome shotgun (WGS) entry which is preliminary data.</text>
</comment>
<dbReference type="Pfam" id="PF01872">
    <property type="entry name" value="RibD_C"/>
    <property type="match status" value="1"/>
</dbReference>
<dbReference type="Gene3D" id="3.40.430.10">
    <property type="entry name" value="Dihydrofolate Reductase, subunit A"/>
    <property type="match status" value="1"/>
</dbReference>
<dbReference type="EMBL" id="JACCBA010000001">
    <property type="protein sequence ID" value="NYD47554.1"/>
    <property type="molecule type" value="Genomic_DNA"/>
</dbReference>
<dbReference type="PANTHER" id="PTHR38011">
    <property type="entry name" value="DIHYDROFOLATE REDUCTASE FAMILY PROTEIN (AFU_ORTHOLOGUE AFUA_8G06820)"/>
    <property type="match status" value="1"/>
</dbReference>
<dbReference type="AlphaFoldDB" id="A0A7Y9EH09"/>
<dbReference type="RefSeq" id="WP_179844616.1">
    <property type="nucleotide sequence ID" value="NZ_JACCBA010000001.1"/>
</dbReference>
<organism evidence="2 3">
    <name type="scientific">Actinomadura luteofluorescens</name>
    <dbReference type="NCBI Taxonomy" id="46163"/>
    <lineage>
        <taxon>Bacteria</taxon>
        <taxon>Bacillati</taxon>
        <taxon>Actinomycetota</taxon>
        <taxon>Actinomycetes</taxon>
        <taxon>Streptosporangiales</taxon>
        <taxon>Thermomonosporaceae</taxon>
        <taxon>Actinomadura</taxon>
    </lineage>
</organism>
<reference evidence="2 3" key="1">
    <citation type="submission" date="2020-07" db="EMBL/GenBank/DDBJ databases">
        <title>Sequencing the genomes of 1000 actinobacteria strains.</title>
        <authorList>
            <person name="Klenk H.-P."/>
        </authorList>
    </citation>
    <scope>NUCLEOTIDE SEQUENCE [LARGE SCALE GENOMIC DNA]</scope>
    <source>
        <strain evidence="2 3">DSM 40398</strain>
    </source>
</reference>
<dbReference type="InterPro" id="IPR002734">
    <property type="entry name" value="RibDG_C"/>
</dbReference>
<evidence type="ECO:0000313" key="2">
    <source>
        <dbReference type="EMBL" id="NYD47554.1"/>
    </source>
</evidence>
<dbReference type="InterPro" id="IPR050765">
    <property type="entry name" value="Riboflavin_Biosynth_HTPR"/>
</dbReference>
<proteinExistence type="predicted"/>
<name>A0A7Y9EH09_9ACTN</name>
<protein>
    <submittedName>
        <fullName evidence="2">Dihydrofolate reductase</fullName>
    </submittedName>
</protein>
<dbReference type="GO" id="GO:0008703">
    <property type="term" value="F:5-amino-6-(5-phosphoribosylamino)uracil reductase activity"/>
    <property type="evidence" value="ECO:0007669"/>
    <property type="project" value="InterPro"/>
</dbReference>
<sequence length="176" mass="19701">MRKVVLYHLMSLDGVAFEDGDWLADDGPQLVDYLNRVIAAQDDVLLGRGTYDYWVGHWPKSDFQPFADFINGTHKHVVTSSAFSEEWANSTRVTTDVHDYVTAMKGEPGGDIGLHGSIELARSLLRARLVDELRLVVAPSVVGHGRRVFDGDGVQPWRLTEVERGKNGTLFLDYSR</sequence>
<dbReference type="Proteomes" id="UP000529783">
    <property type="component" value="Unassembled WGS sequence"/>
</dbReference>
<accession>A0A7Y9EH09</accession>
<gene>
    <name evidence="2" type="ORF">BJY14_003537</name>
</gene>
<dbReference type="GO" id="GO:0009231">
    <property type="term" value="P:riboflavin biosynthetic process"/>
    <property type="evidence" value="ECO:0007669"/>
    <property type="project" value="InterPro"/>
</dbReference>
<feature type="domain" description="Bacterial bifunctional deaminase-reductase C-terminal" evidence="1">
    <location>
        <begin position="2"/>
        <end position="170"/>
    </location>
</feature>